<dbReference type="WBParaSite" id="L893_g6905.t1">
    <property type="protein sequence ID" value="L893_g6905.t1"/>
    <property type="gene ID" value="L893_g6905"/>
</dbReference>
<evidence type="ECO:0000313" key="2">
    <source>
        <dbReference type="Proteomes" id="UP000095287"/>
    </source>
</evidence>
<protein>
    <submittedName>
        <fullName evidence="3">Uncharacterized protein</fullName>
    </submittedName>
</protein>
<evidence type="ECO:0000256" key="1">
    <source>
        <dbReference type="SAM" id="MobiDB-lite"/>
    </source>
</evidence>
<accession>A0A1I8AMC3</accession>
<reference evidence="3" key="1">
    <citation type="submission" date="2016-11" db="UniProtKB">
        <authorList>
            <consortium name="WormBaseParasite"/>
        </authorList>
    </citation>
    <scope>IDENTIFICATION</scope>
</reference>
<keyword evidence="2" id="KW-1185">Reference proteome</keyword>
<sequence>MRNSNQRDILGLTRECGADTWDALEPVYGQDRRKGGVRMANAPLSPPKGPEEETLCPKEAKSSSKSAQWLVKVPTLTSEMSTAGIARRFENGTSSLGSMYRSPRNEKETYFDRSPEMEKSLHLRELTIKSRFACLVAPVFAVVPSEWQKDSSFISLHCFTFRMKYFGCEKLRKKDLELESFERIGALLKAESRSTSSQNLDQDTSLSTSLLCYPRNSKDTAHDYPRSVPKLPLDNFRDASRIRSDVVRSVAWTNFPKSSNEGVGGLSTPLISAAFVHRLLDANLKEFSW</sequence>
<dbReference type="Proteomes" id="UP000095287">
    <property type="component" value="Unplaced"/>
</dbReference>
<evidence type="ECO:0000313" key="3">
    <source>
        <dbReference type="WBParaSite" id="L893_g6905.t1"/>
    </source>
</evidence>
<feature type="region of interest" description="Disordered" evidence="1">
    <location>
        <begin position="32"/>
        <end position="61"/>
    </location>
</feature>
<feature type="compositionally biased region" description="Basic and acidic residues" evidence="1">
    <location>
        <begin position="49"/>
        <end position="61"/>
    </location>
</feature>
<name>A0A1I8AMC3_9BILA</name>
<organism evidence="2 3">
    <name type="scientific">Steinernema glaseri</name>
    <dbReference type="NCBI Taxonomy" id="37863"/>
    <lineage>
        <taxon>Eukaryota</taxon>
        <taxon>Metazoa</taxon>
        <taxon>Ecdysozoa</taxon>
        <taxon>Nematoda</taxon>
        <taxon>Chromadorea</taxon>
        <taxon>Rhabditida</taxon>
        <taxon>Tylenchina</taxon>
        <taxon>Panagrolaimomorpha</taxon>
        <taxon>Strongyloidoidea</taxon>
        <taxon>Steinernematidae</taxon>
        <taxon>Steinernema</taxon>
    </lineage>
</organism>
<proteinExistence type="predicted"/>
<dbReference type="AlphaFoldDB" id="A0A1I8AMC3"/>